<keyword evidence="3" id="KW-1185">Reference proteome</keyword>
<accession>A0A9X9JTP3</accession>
<proteinExistence type="predicted"/>
<protein>
    <submittedName>
        <fullName evidence="1">Uncharacterized protein</fullName>
    </submittedName>
</protein>
<organism evidence="1 3">
    <name type="scientific">Escherichia phage vB_EcoM_SP13</name>
    <dbReference type="NCBI Taxonomy" id="2981577"/>
    <lineage>
        <taxon>Viruses</taxon>
        <taxon>Duplodnaviria</taxon>
        <taxon>Heunggongvirae</taxon>
        <taxon>Uroviricota</taxon>
        <taxon>Caudoviricetes</taxon>
        <taxon>Lindbergviridae</taxon>
        <taxon>Wifcevirus</taxon>
        <taxon>Wifcevirus SP13</taxon>
    </lineage>
</organism>
<dbReference type="EMBL" id="OP352608">
    <property type="protein sequence ID" value="UYE90910.1"/>
    <property type="molecule type" value="Genomic_DNA"/>
</dbReference>
<gene>
    <name evidence="1" type="ORF">SP13_001</name>
    <name evidence="2" type="ORF">SP13_104</name>
</gene>
<dbReference type="Proteomes" id="UP001164720">
    <property type="component" value="Segment"/>
</dbReference>
<evidence type="ECO:0000313" key="2">
    <source>
        <dbReference type="EMBL" id="UYE90911.1"/>
    </source>
</evidence>
<sequence>MVRGVLFDTYKRNPSLLPLVMQINDLAAAGWLKRIMTYHPYCRKSLFLLISYG</sequence>
<reference evidence="1" key="1">
    <citation type="submission" date="2022-08" db="EMBL/GenBank/DDBJ databases">
        <authorList>
            <person name="Ferreira A."/>
            <person name="Oliveira A."/>
            <person name="Oliveira H."/>
        </authorList>
    </citation>
    <scope>NUCLEOTIDE SEQUENCE</scope>
</reference>
<evidence type="ECO:0000313" key="3">
    <source>
        <dbReference type="Proteomes" id="UP001164720"/>
    </source>
</evidence>
<name>A0A9X9JTP3_9CAUD</name>
<dbReference type="EMBL" id="OP352608">
    <property type="protein sequence ID" value="UYE90911.1"/>
    <property type="molecule type" value="Genomic_DNA"/>
</dbReference>
<evidence type="ECO:0000313" key="1">
    <source>
        <dbReference type="EMBL" id="UYE90910.1"/>
    </source>
</evidence>